<protein>
    <submittedName>
        <fullName evidence="5">Maltose O-acetyltransferase</fullName>
        <ecNumber evidence="5">2.3.1.79</ecNumber>
    </submittedName>
</protein>
<reference evidence="5 6" key="1">
    <citation type="submission" date="2020-08" db="EMBL/GenBank/DDBJ databases">
        <title>Genomic Encyclopedia of Type Strains, Phase IV (KMG-IV): sequencing the most valuable type-strain genomes for metagenomic binning, comparative biology and taxonomic classification.</title>
        <authorList>
            <person name="Goeker M."/>
        </authorList>
    </citation>
    <scope>NUCLEOTIDE SEQUENCE [LARGE SCALE GENOMIC DNA]</scope>
    <source>
        <strain evidence="5 6">DSM 106146</strain>
    </source>
</reference>
<evidence type="ECO:0000256" key="2">
    <source>
        <dbReference type="ARBA" id="ARBA00022679"/>
    </source>
</evidence>
<dbReference type="CDD" id="cd03357">
    <property type="entry name" value="LbH_MAT_GAT"/>
    <property type="match status" value="1"/>
</dbReference>
<evidence type="ECO:0000256" key="1">
    <source>
        <dbReference type="ARBA" id="ARBA00007274"/>
    </source>
</evidence>
<keyword evidence="3 5" id="KW-0012">Acyltransferase</keyword>
<dbReference type="SMART" id="SM01266">
    <property type="entry name" value="Mac"/>
    <property type="match status" value="1"/>
</dbReference>
<dbReference type="Proteomes" id="UP000543642">
    <property type="component" value="Unassembled WGS sequence"/>
</dbReference>
<comment type="caution">
    <text evidence="5">The sequence shown here is derived from an EMBL/GenBank/DDBJ whole genome shotgun (WGS) entry which is preliminary data.</text>
</comment>
<evidence type="ECO:0000313" key="6">
    <source>
        <dbReference type="Proteomes" id="UP000543642"/>
    </source>
</evidence>
<keyword evidence="2 5" id="KW-0808">Transferase</keyword>
<dbReference type="EC" id="2.3.1.79" evidence="5"/>
<dbReference type="Pfam" id="PF12464">
    <property type="entry name" value="Mac"/>
    <property type="match status" value="1"/>
</dbReference>
<dbReference type="PANTHER" id="PTHR23416">
    <property type="entry name" value="SIALIC ACID SYNTHASE-RELATED"/>
    <property type="match status" value="1"/>
</dbReference>
<name>A0A7W8HC56_9FIRM</name>
<dbReference type="AlphaFoldDB" id="A0A7W8HC56"/>
<proteinExistence type="inferred from homology"/>
<dbReference type="EMBL" id="JACHFW010000008">
    <property type="protein sequence ID" value="MBB5264987.1"/>
    <property type="molecule type" value="Genomic_DNA"/>
</dbReference>
<evidence type="ECO:0000259" key="4">
    <source>
        <dbReference type="SMART" id="SM01266"/>
    </source>
</evidence>
<dbReference type="RefSeq" id="WP_183774236.1">
    <property type="nucleotide sequence ID" value="NZ_CAWVEG010000092.1"/>
</dbReference>
<dbReference type="InterPro" id="IPR001451">
    <property type="entry name" value="Hexapep"/>
</dbReference>
<organism evidence="5 6">
    <name type="scientific">Catenibacillus scindens</name>
    <dbReference type="NCBI Taxonomy" id="673271"/>
    <lineage>
        <taxon>Bacteria</taxon>
        <taxon>Bacillati</taxon>
        <taxon>Bacillota</taxon>
        <taxon>Clostridia</taxon>
        <taxon>Lachnospirales</taxon>
        <taxon>Lachnospiraceae</taxon>
        <taxon>Catenibacillus</taxon>
    </lineage>
</organism>
<dbReference type="InterPro" id="IPR051159">
    <property type="entry name" value="Hexapeptide_acetyltransf"/>
</dbReference>
<dbReference type="InterPro" id="IPR024688">
    <property type="entry name" value="Mac_dom"/>
</dbReference>
<dbReference type="FunFam" id="2.160.10.10:FF:000025">
    <property type="entry name" value="Hexapeptide-repeat containing-acetyltransferase"/>
    <property type="match status" value="1"/>
</dbReference>
<sequence length="202" mass="22456">MTEKEKMLAGELYDSSDPELDELRLKARKLSRQYNLTDEDDTKRQTDILNELLSNTPELPVLQAPIQFDYGCNTYFGKYCGVNFNFTCLDVCPVYIGDNVLMGPNVTIATPMHPLLPEERNIRAREDGSLYFLEYAKPVTIGSNCWLASNVTVCGGVTIGEGCVIGAGSVVTRDIPPHSLAAGNPCRVIRQLTEKDRMEKDT</sequence>
<dbReference type="Gene3D" id="2.160.10.10">
    <property type="entry name" value="Hexapeptide repeat proteins"/>
    <property type="match status" value="1"/>
</dbReference>
<dbReference type="Pfam" id="PF00132">
    <property type="entry name" value="Hexapep"/>
    <property type="match status" value="1"/>
</dbReference>
<evidence type="ECO:0000313" key="5">
    <source>
        <dbReference type="EMBL" id="MBB5264987.1"/>
    </source>
</evidence>
<dbReference type="InterPro" id="IPR011004">
    <property type="entry name" value="Trimer_LpxA-like_sf"/>
</dbReference>
<keyword evidence="6" id="KW-1185">Reference proteome</keyword>
<evidence type="ECO:0000256" key="3">
    <source>
        <dbReference type="ARBA" id="ARBA00023315"/>
    </source>
</evidence>
<dbReference type="SUPFAM" id="SSF51161">
    <property type="entry name" value="Trimeric LpxA-like enzymes"/>
    <property type="match status" value="1"/>
</dbReference>
<dbReference type="PANTHER" id="PTHR23416:SF23">
    <property type="entry name" value="ACETYLTRANSFERASE C18B11.09C-RELATED"/>
    <property type="match status" value="1"/>
</dbReference>
<gene>
    <name evidence="5" type="ORF">HNP82_002126</name>
</gene>
<comment type="similarity">
    <text evidence="1">Belongs to the transferase hexapeptide repeat family.</text>
</comment>
<accession>A0A7W8HC56</accession>
<feature type="domain" description="Maltose/galactoside acetyltransferase" evidence="4">
    <location>
        <begin position="4"/>
        <end position="58"/>
    </location>
</feature>
<dbReference type="GO" id="GO:0008925">
    <property type="term" value="F:maltose O-acetyltransferase activity"/>
    <property type="evidence" value="ECO:0007669"/>
    <property type="project" value="UniProtKB-EC"/>
</dbReference>